<evidence type="ECO:0000259" key="2">
    <source>
        <dbReference type="Pfam" id="PF20412"/>
    </source>
</evidence>
<dbReference type="Pfam" id="PF20412">
    <property type="entry name" value="RALGAPB_N"/>
    <property type="match status" value="1"/>
</dbReference>
<dbReference type="OrthoDB" id="10009983at2759"/>
<dbReference type="EMBL" id="CAJFCW020000002">
    <property type="protein sequence ID" value="CAG9099071.1"/>
    <property type="molecule type" value="Genomic_DNA"/>
</dbReference>
<comment type="caution">
    <text evidence="3">The sequence shown here is derived from an EMBL/GenBank/DDBJ whole genome shotgun (WGS) entry which is preliminary data.</text>
</comment>
<dbReference type="Proteomes" id="UP000614601">
    <property type="component" value="Unassembled WGS sequence"/>
</dbReference>
<evidence type="ECO:0000313" key="3">
    <source>
        <dbReference type="EMBL" id="CAD5213095.1"/>
    </source>
</evidence>
<reference evidence="3" key="1">
    <citation type="submission" date="2020-09" db="EMBL/GenBank/DDBJ databases">
        <authorList>
            <person name="Kikuchi T."/>
        </authorList>
    </citation>
    <scope>NUCLEOTIDE SEQUENCE</scope>
    <source>
        <strain evidence="3">SH1</strain>
    </source>
</reference>
<gene>
    <name evidence="3" type="ORF">BOKJ2_LOCUS4896</name>
</gene>
<dbReference type="PANTHER" id="PTHR21344">
    <property type="entry name" value="RAL GTPASE-ACTIVATING PROTEIN SUBUNIT BETA"/>
    <property type="match status" value="1"/>
</dbReference>
<accession>A0A811KBE8</accession>
<protein>
    <recommendedName>
        <fullName evidence="2">Ral GTPase-activating protein subunit alpha/beta N-terminal domain-containing protein</fullName>
    </recommendedName>
</protein>
<feature type="compositionally biased region" description="Polar residues" evidence="1">
    <location>
        <begin position="397"/>
        <end position="406"/>
    </location>
</feature>
<keyword evidence="4" id="KW-1185">Reference proteome</keyword>
<feature type="domain" description="Ral GTPase-activating protein subunit alpha/beta N-terminal" evidence="2">
    <location>
        <begin position="140"/>
        <end position="257"/>
    </location>
</feature>
<dbReference type="InterPro" id="IPR039930">
    <property type="entry name" value="RALGAPB"/>
</dbReference>
<evidence type="ECO:0000313" key="4">
    <source>
        <dbReference type="Proteomes" id="UP000614601"/>
    </source>
</evidence>
<sequence length="457" mass="50841">MAMEALKKTVLSKFSAEVGENVANLMIKEVVANVDRPGMGVRLVEEGELEWIMQVIDYSLQLGLANNRDFETVQSAVRVYVAWLTTITSSPHPSAPTPMIKSPLNYFSRLLDSLLAIFLPRSTENLFPPTIINRQAAEIRQVLGAVRVLYKRAEMAQKENIVEMWSRILLFLKSANSILLSKPCWPDELGSVMAGDLSENLFDCWVVAAIQGRIPTKSYWKMLSINAQQWITHVPVIEWWGRKLLALTVIVVKKSFGEDYCDIKLTDDIYNNIDLSDLKEIWWQLFTLFGNVSKIPGQAEKICLENGTSPNLGLVVAEQAGLSFFLTLEIMARIVSIFNADVTVSLDLHENDDIMAQCIEYQNVNGTSSNGTRFQRQSNMSTTSSNFSTAVDKNEESQSTLTSVQHQSGNLKKIQIAMNSQGSAKNGSLGKPIVNPSPVPNRNAKFSAKAGLHHATK</sequence>
<evidence type="ECO:0000256" key="1">
    <source>
        <dbReference type="SAM" id="MobiDB-lite"/>
    </source>
</evidence>
<feature type="compositionally biased region" description="Low complexity" evidence="1">
    <location>
        <begin position="378"/>
        <end position="389"/>
    </location>
</feature>
<dbReference type="EMBL" id="CAJFDH010000002">
    <property type="protein sequence ID" value="CAD5213095.1"/>
    <property type="molecule type" value="Genomic_DNA"/>
</dbReference>
<dbReference type="PANTHER" id="PTHR21344:SF1">
    <property type="entry name" value="RAL GTPASE-ACTIVATING PROTEIN SUBUNIT BETA"/>
    <property type="match status" value="1"/>
</dbReference>
<name>A0A811KBE8_9BILA</name>
<dbReference type="Proteomes" id="UP000783686">
    <property type="component" value="Unassembled WGS sequence"/>
</dbReference>
<feature type="region of interest" description="Disordered" evidence="1">
    <location>
        <begin position="422"/>
        <end position="457"/>
    </location>
</feature>
<dbReference type="InterPro" id="IPR046859">
    <property type="entry name" value="RGPA/RALGAPB_N"/>
</dbReference>
<dbReference type="AlphaFoldDB" id="A0A811KBE8"/>
<feature type="region of interest" description="Disordered" evidence="1">
    <location>
        <begin position="369"/>
        <end position="406"/>
    </location>
</feature>
<dbReference type="GO" id="GO:0005096">
    <property type="term" value="F:GTPase activator activity"/>
    <property type="evidence" value="ECO:0007669"/>
    <property type="project" value="InterPro"/>
</dbReference>
<organism evidence="3 4">
    <name type="scientific">Bursaphelenchus okinawaensis</name>
    <dbReference type="NCBI Taxonomy" id="465554"/>
    <lineage>
        <taxon>Eukaryota</taxon>
        <taxon>Metazoa</taxon>
        <taxon>Ecdysozoa</taxon>
        <taxon>Nematoda</taxon>
        <taxon>Chromadorea</taxon>
        <taxon>Rhabditida</taxon>
        <taxon>Tylenchina</taxon>
        <taxon>Tylenchomorpha</taxon>
        <taxon>Aphelenchoidea</taxon>
        <taxon>Aphelenchoididae</taxon>
        <taxon>Bursaphelenchus</taxon>
    </lineage>
</organism>
<proteinExistence type="predicted"/>